<reference evidence="1 2" key="1">
    <citation type="journal article" date="2016" name="Sci. Rep.">
        <title>The Dendrobium catenatum Lindl. genome sequence provides insights into polysaccharide synthase, floral development and adaptive evolution.</title>
        <authorList>
            <person name="Zhang G.Q."/>
            <person name="Xu Q."/>
            <person name="Bian C."/>
            <person name="Tsai W.C."/>
            <person name="Yeh C.M."/>
            <person name="Liu K.W."/>
            <person name="Yoshida K."/>
            <person name="Zhang L.S."/>
            <person name="Chang S.B."/>
            <person name="Chen F."/>
            <person name="Shi Y."/>
            <person name="Su Y.Y."/>
            <person name="Zhang Y.Q."/>
            <person name="Chen L.J."/>
            <person name="Yin Y."/>
            <person name="Lin M."/>
            <person name="Huang H."/>
            <person name="Deng H."/>
            <person name="Wang Z.W."/>
            <person name="Zhu S.L."/>
            <person name="Zhao X."/>
            <person name="Deng C."/>
            <person name="Niu S.C."/>
            <person name="Huang J."/>
            <person name="Wang M."/>
            <person name="Liu G.H."/>
            <person name="Yang H.J."/>
            <person name="Xiao X.J."/>
            <person name="Hsiao Y.Y."/>
            <person name="Wu W.L."/>
            <person name="Chen Y.Y."/>
            <person name="Mitsuda N."/>
            <person name="Ohme-Takagi M."/>
            <person name="Luo Y.B."/>
            <person name="Van de Peer Y."/>
            <person name="Liu Z.J."/>
        </authorList>
    </citation>
    <scope>NUCLEOTIDE SEQUENCE [LARGE SCALE GENOMIC DNA]</scope>
    <source>
        <tissue evidence="1">The whole plant</tissue>
    </source>
</reference>
<keyword evidence="2" id="KW-1185">Reference proteome</keyword>
<evidence type="ECO:0000313" key="2">
    <source>
        <dbReference type="Proteomes" id="UP000233837"/>
    </source>
</evidence>
<organism evidence="1 2">
    <name type="scientific">Dendrobium catenatum</name>
    <dbReference type="NCBI Taxonomy" id="906689"/>
    <lineage>
        <taxon>Eukaryota</taxon>
        <taxon>Viridiplantae</taxon>
        <taxon>Streptophyta</taxon>
        <taxon>Embryophyta</taxon>
        <taxon>Tracheophyta</taxon>
        <taxon>Spermatophyta</taxon>
        <taxon>Magnoliopsida</taxon>
        <taxon>Liliopsida</taxon>
        <taxon>Asparagales</taxon>
        <taxon>Orchidaceae</taxon>
        <taxon>Epidendroideae</taxon>
        <taxon>Malaxideae</taxon>
        <taxon>Dendrobiinae</taxon>
        <taxon>Dendrobium</taxon>
    </lineage>
</organism>
<protein>
    <submittedName>
        <fullName evidence="1">Uncharacterized protein</fullName>
    </submittedName>
</protein>
<proteinExistence type="predicted"/>
<reference evidence="1 2" key="2">
    <citation type="journal article" date="2017" name="Nature">
        <title>The Apostasia genome and the evolution of orchids.</title>
        <authorList>
            <person name="Zhang G.Q."/>
            <person name="Liu K.W."/>
            <person name="Li Z."/>
            <person name="Lohaus R."/>
            <person name="Hsiao Y.Y."/>
            <person name="Niu S.C."/>
            <person name="Wang J.Y."/>
            <person name="Lin Y.C."/>
            <person name="Xu Q."/>
            <person name="Chen L.J."/>
            <person name="Yoshida K."/>
            <person name="Fujiwara S."/>
            <person name="Wang Z.W."/>
            <person name="Zhang Y.Q."/>
            <person name="Mitsuda N."/>
            <person name="Wang M."/>
            <person name="Liu G.H."/>
            <person name="Pecoraro L."/>
            <person name="Huang H.X."/>
            <person name="Xiao X.J."/>
            <person name="Lin M."/>
            <person name="Wu X.Y."/>
            <person name="Wu W.L."/>
            <person name="Chen Y.Y."/>
            <person name="Chang S.B."/>
            <person name="Sakamoto S."/>
            <person name="Ohme-Takagi M."/>
            <person name="Yagi M."/>
            <person name="Zeng S.J."/>
            <person name="Shen C.Y."/>
            <person name="Yeh C.M."/>
            <person name="Luo Y.B."/>
            <person name="Tsai W.C."/>
            <person name="Van de Peer Y."/>
            <person name="Liu Z.J."/>
        </authorList>
    </citation>
    <scope>NUCLEOTIDE SEQUENCE [LARGE SCALE GENOMIC DNA]</scope>
    <source>
        <tissue evidence="1">The whole plant</tissue>
    </source>
</reference>
<evidence type="ECO:0000313" key="1">
    <source>
        <dbReference type="EMBL" id="PKU63956.1"/>
    </source>
</evidence>
<gene>
    <name evidence="1" type="ORF">MA16_Dca021585</name>
</gene>
<dbReference type="Pfam" id="PF05910">
    <property type="entry name" value="DUF868"/>
    <property type="match status" value="1"/>
</dbReference>
<dbReference type="InterPro" id="IPR008586">
    <property type="entry name" value="DUF868_pln"/>
</dbReference>
<dbReference type="AlphaFoldDB" id="A0A2I0VKL3"/>
<dbReference type="Proteomes" id="UP000233837">
    <property type="component" value="Unassembled WGS sequence"/>
</dbReference>
<dbReference type="EMBL" id="KZ503457">
    <property type="protein sequence ID" value="PKU63956.1"/>
    <property type="molecule type" value="Genomic_DNA"/>
</dbReference>
<accession>A0A2I0VKL3</accession>
<sequence>MKKLSKICCRHSDTDEEQPRLVRRSVLQSGLSRPNREVLRVRKVENAFSVANARFSPNGNSHSIVINLDKEDGTKMELIIDGEPFYEADTREKIRGNAELNIDGMAVDFVWDLAQLPKFSFYVREAASAGGGGGSSSNDGGDAGEAKQWEDHVHVYLLQILGLLE</sequence>
<name>A0A2I0VKL3_9ASPA</name>